<sequence length="540" mass="56376">MQKKGTKIMTQSKPRAAAQYGAAFAAALMTLTGCSSGTSGLRSVSTASAPSPEPLTWSECGKNLECATIEVPQEYTEPAGTQIPLAVMRHRATDPGHRIGSLVFNPGGPGVSATETLRNLPKTAGTPGAFSPAVLATFDVIAMDPRGVGQSQAVHCLTDKQRADAAGTAFAPSVPGGKPLPQLLADTAAFTSGCAKHQSKKFLASLSTDNVARDIDQVRSALGEDKITYYGLSYGTVVGPTYATLFPHRVRQMVLDAPVDTNQWFGNSLPFQHDVAVASERTLNAWFNTCRTEGTAVCPFGAGDPEAAFDTLIDTLEAEPLKITPAKGAALGGELDGAMTLEATRALAGDQNAWPLLTSALLAAQKGNGAPLYTLWSSVTVSPFPVPTAMFEAHTAVRCADWETPTGIAAHKAAAMKATTDAKRIGPRAAYSALNCARWPAPNKDRLTKPLTGAGAPPALVVGGRLDPVTPHHWAENMTRTLDSAVLLTREGVGHGSYGTNTCVNSAVDAALIHGTHPADGAVCKTEKLATTRPIVFGDR</sequence>
<evidence type="ECO:0000259" key="4">
    <source>
        <dbReference type="Pfam" id="PF08386"/>
    </source>
</evidence>
<gene>
    <name evidence="5" type="ordered locus">Sfla_6429</name>
</gene>
<dbReference type="PROSITE" id="PS51257">
    <property type="entry name" value="PROKAR_LIPOPROTEIN"/>
    <property type="match status" value="1"/>
</dbReference>
<name>A0A8D4BE57_STRFA</name>
<dbReference type="EMBL" id="CP002475">
    <property type="protein sequence ID" value="ADW07772.1"/>
    <property type="molecule type" value="Genomic_DNA"/>
</dbReference>
<dbReference type="Pfam" id="PF08386">
    <property type="entry name" value="Abhydrolase_4"/>
    <property type="match status" value="1"/>
</dbReference>
<dbReference type="InterPro" id="IPR051601">
    <property type="entry name" value="Serine_prot/Carboxylest_S33"/>
</dbReference>
<dbReference type="InterPro" id="IPR000073">
    <property type="entry name" value="AB_hydrolase_1"/>
</dbReference>
<proteinExistence type="inferred from homology"/>
<organism evidence="5 6">
    <name type="scientific">Streptomyces pratensis (strain ATCC 33331 / IAF-45CD)</name>
    <dbReference type="NCBI Taxonomy" id="591167"/>
    <lineage>
        <taxon>Bacteria</taxon>
        <taxon>Bacillati</taxon>
        <taxon>Actinomycetota</taxon>
        <taxon>Actinomycetes</taxon>
        <taxon>Kitasatosporales</taxon>
        <taxon>Streptomycetaceae</taxon>
        <taxon>Streptomyces</taxon>
    </lineage>
</organism>
<dbReference type="InterPro" id="IPR029058">
    <property type="entry name" value="AB_hydrolase_fold"/>
</dbReference>
<comment type="similarity">
    <text evidence="1">Belongs to the peptidase S33 family.</text>
</comment>
<evidence type="ECO:0000256" key="2">
    <source>
        <dbReference type="ARBA" id="ARBA00022801"/>
    </source>
</evidence>
<dbReference type="Gene3D" id="3.40.50.1820">
    <property type="entry name" value="alpha/beta hydrolase"/>
    <property type="match status" value="1"/>
</dbReference>
<evidence type="ECO:0000313" key="6">
    <source>
        <dbReference type="Proteomes" id="UP000002066"/>
    </source>
</evidence>
<dbReference type="Pfam" id="PF00561">
    <property type="entry name" value="Abhydrolase_1"/>
    <property type="match status" value="1"/>
</dbReference>
<keyword evidence="2" id="KW-0378">Hydrolase</keyword>
<evidence type="ECO:0000259" key="3">
    <source>
        <dbReference type="Pfam" id="PF00561"/>
    </source>
</evidence>
<dbReference type="PANTHER" id="PTHR43248">
    <property type="entry name" value="2-SUCCINYL-6-HYDROXY-2,4-CYCLOHEXADIENE-1-CARBOXYLATE SYNTHASE"/>
    <property type="match status" value="1"/>
</dbReference>
<dbReference type="KEGG" id="sfa:Sfla_6429"/>
<feature type="domain" description="Peptidase S33 tripeptidyl aminopeptidase-like C-terminal" evidence="4">
    <location>
        <begin position="425"/>
        <end position="524"/>
    </location>
</feature>
<feature type="domain" description="AB hydrolase-1" evidence="3">
    <location>
        <begin position="102"/>
        <end position="264"/>
    </location>
</feature>
<dbReference type="PANTHER" id="PTHR43248:SF25">
    <property type="entry name" value="AB HYDROLASE-1 DOMAIN-CONTAINING PROTEIN-RELATED"/>
    <property type="match status" value="1"/>
</dbReference>
<accession>A0A8D4BE57</accession>
<evidence type="ECO:0000256" key="1">
    <source>
        <dbReference type="ARBA" id="ARBA00010088"/>
    </source>
</evidence>
<dbReference type="InterPro" id="IPR013595">
    <property type="entry name" value="Pept_S33_TAP-like_C"/>
</dbReference>
<dbReference type="Proteomes" id="UP000002066">
    <property type="component" value="Chromosome"/>
</dbReference>
<dbReference type="AlphaFoldDB" id="A0A8D4BE57"/>
<dbReference type="GO" id="GO:0016787">
    <property type="term" value="F:hydrolase activity"/>
    <property type="evidence" value="ECO:0007669"/>
    <property type="project" value="UniProtKB-KW"/>
</dbReference>
<evidence type="ECO:0000313" key="5">
    <source>
        <dbReference type="EMBL" id="ADW07772.1"/>
    </source>
</evidence>
<dbReference type="SUPFAM" id="SSF53474">
    <property type="entry name" value="alpha/beta-Hydrolases"/>
    <property type="match status" value="1"/>
</dbReference>
<protein>
    <submittedName>
        <fullName evidence="5">TAP domain protein</fullName>
    </submittedName>
</protein>
<reference evidence="5 6" key="1">
    <citation type="submission" date="2011-01" db="EMBL/GenBank/DDBJ databases">
        <title>Complete sequence of chromosome of Streptomyces flavogriseus ATCC 33331.</title>
        <authorList>
            <consortium name="US DOE Joint Genome Institute"/>
            <person name="Lucas S."/>
            <person name="Copeland A."/>
            <person name="Lapidus A."/>
            <person name="Cheng J.-F."/>
            <person name="Goodwin L."/>
            <person name="Pitluck S."/>
            <person name="Davenport K."/>
            <person name="Detter J.C."/>
            <person name="Han C."/>
            <person name="Tapia R."/>
            <person name="Land M."/>
            <person name="Hauser L."/>
            <person name="Kyrpides N."/>
            <person name="Ivanova N."/>
            <person name="Ovchinnikova G."/>
            <person name="Pagani I."/>
            <person name="Brumm P."/>
            <person name="Mead D."/>
            <person name="Woyke T."/>
        </authorList>
    </citation>
    <scope>NUCLEOTIDE SEQUENCE [LARGE SCALE GENOMIC DNA]</scope>
    <source>
        <strain evidence="6">ATCC 33331 / IAF-45CD</strain>
    </source>
</reference>